<feature type="signal peptide" evidence="1">
    <location>
        <begin position="1"/>
        <end position="19"/>
    </location>
</feature>
<evidence type="ECO:0000313" key="2">
    <source>
        <dbReference type="EMBL" id="SHH52976.1"/>
    </source>
</evidence>
<keyword evidence="3" id="KW-1185">Reference proteome</keyword>
<dbReference type="OrthoDB" id="958806at2"/>
<dbReference type="EMBL" id="FQWQ01000003">
    <property type="protein sequence ID" value="SHH52976.1"/>
    <property type="molecule type" value="Genomic_DNA"/>
</dbReference>
<dbReference type="STRING" id="947013.SAMN04488109_4217"/>
<dbReference type="Proteomes" id="UP000184212">
    <property type="component" value="Unassembled WGS sequence"/>
</dbReference>
<organism evidence="2 3">
    <name type="scientific">Chryseolinea serpens</name>
    <dbReference type="NCBI Taxonomy" id="947013"/>
    <lineage>
        <taxon>Bacteria</taxon>
        <taxon>Pseudomonadati</taxon>
        <taxon>Bacteroidota</taxon>
        <taxon>Cytophagia</taxon>
        <taxon>Cytophagales</taxon>
        <taxon>Fulvivirgaceae</taxon>
        <taxon>Chryseolinea</taxon>
    </lineage>
</organism>
<reference evidence="2 3" key="1">
    <citation type="submission" date="2016-11" db="EMBL/GenBank/DDBJ databases">
        <authorList>
            <person name="Jaros S."/>
            <person name="Januszkiewicz K."/>
            <person name="Wedrychowicz H."/>
        </authorList>
    </citation>
    <scope>NUCLEOTIDE SEQUENCE [LARGE SCALE GENOMIC DNA]</scope>
    <source>
        <strain evidence="2 3">DSM 24574</strain>
    </source>
</reference>
<name>A0A1M5TQV1_9BACT</name>
<keyword evidence="1" id="KW-0732">Signal</keyword>
<dbReference type="RefSeq" id="WP_073137928.1">
    <property type="nucleotide sequence ID" value="NZ_FQWQ01000003.1"/>
</dbReference>
<protein>
    <recommendedName>
        <fullName evidence="4">YXWGXW repeat-containing protein</fullName>
    </recommendedName>
</protein>
<evidence type="ECO:0000313" key="3">
    <source>
        <dbReference type="Proteomes" id="UP000184212"/>
    </source>
</evidence>
<accession>A0A1M5TQV1</accession>
<feature type="chain" id="PRO_5012906432" description="YXWGXW repeat-containing protein" evidence="1">
    <location>
        <begin position="20"/>
        <end position="87"/>
    </location>
</feature>
<dbReference type="AlphaFoldDB" id="A0A1M5TQV1"/>
<proteinExistence type="predicted"/>
<evidence type="ECO:0000256" key="1">
    <source>
        <dbReference type="SAM" id="SignalP"/>
    </source>
</evidence>
<gene>
    <name evidence="2" type="ORF">SAMN04488109_4217</name>
</gene>
<evidence type="ECO:0008006" key="4">
    <source>
        <dbReference type="Google" id="ProtNLM"/>
    </source>
</evidence>
<sequence length="87" mass="9912">MQRNFVALFIALASASFFCCSSHDNLSKAERIQTQAVARSSQYVYRSGHVNWSKGYNPVPPANRTVWVPGKWYKTSQGKVWVPGYRK</sequence>